<dbReference type="InterPro" id="IPR006751">
    <property type="entry name" value="TAFII55_prot_cons_reg"/>
</dbReference>
<evidence type="ECO:0000313" key="9">
    <source>
        <dbReference type="Proteomes" id="UP001491310"/>
    </source>
</evidence>
<evidence type="ECO:0000313" key="8">
    <source>
        <dbReference type="EMBL" id="KAK9906362.1"/>
    </source>
</evidence>
<evidence type="ECO:0000256" key="3">
    <source>
        <dbReference type="ARBA" id="ARBA00023015"/>
    </source>
</evidence>
<evidence type="ECO:0000259" key="7">
    <source>
        <dbReference type="SMART" id="SM01370"/>
    </source>
</evidence>
<feature type="compositionally biased region" description="Low complexity" evidence="6">
    <location>
        <begin position="150"/>
        <end position="176"/>
    </location>
</feature>
<dbReference type="PANTHER" id="PTHR12228">
    <property type="entry name" value="TRANSCRIPTION INITIATION FACTOR TFIID 55 KD SUBUNIT-RELATED"/>
    <property type="match status" value="1"/>
</dbReference>
<gene>
    <name evidence="8" type="ORF">WJX75_000616</name>
</gene>
<evidence type="ECO:0000256" key="2">
    <source>
        <dbReference type="ARBA" id="ARBA00009368"/>
    </source>
</evidence>
<evidence type="ECO:0000256" key="5">
    <source>
        <dbReference type="ARBA" id="ARBA00023242"/>
    </source>
</evidence>
<proteinExistence type="inferred from homology"/>
<keyword evidence="9" id="KW-1185">Reference proteome</keyword>
<dbReference type="EMBL" id="JALJOT010000010">
    <property type="protein sequence ID" value="KAK9906362.1"/>
    <property type="molecule type" value="Genomic_DNA"/>
</dbReference>
<evidence type="ECO:0000256" key="4">
    <source>
        <dbReference type="ARBA" id="ARBA00023163"/>
    </source>
</evidence>
<evidence type="ECO:0000256" key="6">
    <source>
        <dbReference type="SAM" id="MobiDB-lite"/>
    </source>
</evidence>
<protein>
    <recommendedName>
        <fullName evidence="7">TAFII55 protein conserved region domain-containing protein</fullName>
    </recommendedName>
</protein>
<accession>A0ABR2YIM5</accession>
<evidence type="ECO:0000256" key="1">
    <source>
        <dbReference type="ARBA" id="ARBA00004123"/>
    </source>
</evidence>
<keyword evidence="3" id="KW-0805">Transcription regulation</keyword>
<sequence>MSGEPQKIEIHFDEKGFGRKGTLTLGDESFPLNVQDLPTIVESYKTYDDINLVKSANIGQVLVVGREGGSQSQTFKCRHGVTPAMRDARKRVFQKPYNVDPATMRQLEEDLLALASGQAPQNTEITDVEEEFVVTEDGIGSWQPVTKQRASAPATKKQKAKQAPSASSGPAEIEEF</sequence>
<keyword evidence="5" id="KW-0539">Nucleus</keyword>
<comment type="subcellular location">
    <subcellularLocation>
        <location evidence="1">Nucleus</location>
    </subcellularLocation>
</comment>
<comment type="similarity">
    <text evidence="2">Belongs to the TAF7 family.</text>
</comment>
<dbReference type="InterPro" id="IPR037817">
    <property type="entry name" value="TAF7"/>
</dbReference>
<feature type="region of interest" description="Disordered" evidence="6">
    <location>
        <begin position="137"/>
        <end position="176"/>
    </location>
</feature>
<feature type="domain" description="TAFII55 protein conserved region" evidence="7">
    <location>
        <begin position="2"/>
        <end position="122"/>
    </location>
</feature>
<comment type="caution">
    <text evidence="8">The sequence shown here is derived from an EMBL/GenBank/DDBJ whole genome shotgun (WGS) entry which is preliminary data.</text>
</comment>
<dbReference type="Pfam" id="PF04658">
    <property type="entry name" value="TAFII55_N"/>
    <property type="match status" value="1"/>
</dbReference>
<dbReference type="SMART" id="SM01370">
    <property type="entry name" value="TAFII55_N"/>
    <property type="match status" value="1"/>
</dbReference>
<keyword evidence="4" id="KW-0804">Transcription</keyword>
<dbReference type="Proteomes" id="UP001491310">
    <property type="component" value="Unassembled WGS sequence"/>
</dbReference>
<name>A0ABR2YIM5_9CHLO</name>
<dbReference type="PANTHER" id="PTHR12228:SF0">
    <property type="entry name" value="TATA-BOX BINDING PROTEIN ASSOCIATED FACTOR 7"/>
    <property type="match status" value="1"/>
</dbReference>
<organism evidence="8 9">
    <name type="scientific">Coccomyxa subellipsoidea</name>
    <dbReference type="NCBI Taxonomy" id="248742"/>
    <lineage>
        <taxon>Eukaryota</taxon>
        <taxon>Viridiplantae</taxon>
        <taxon>Chlorophyta</taxon>
        <taxon>core chlorophytes</taxon>
        <taxon>Trebouxiophyceae</taxon>
        <taxon>Trebouxiophyceae incertae sedis</taxon>
        <taxon>Coccomyxaceae</taxon>
        <taxon>Coccomyxa</taxon>
    </lineage>
</organism>
<reference evidence="8 9" key="1">
    <citation type="journal article" date="2024" name="Nat. Commun.">
        <title>Phylogenomics reveals the evolutionary origins of lichenization in chlorophyte algae.</title>
        <authorList>
            <person name="Puginier C."/>
            <person name="Libourel C."/>
            <person name="Otte J."/>
            <person name="Skaloud P."/>
            <person name="Haon M."/>
            <person name="Grisel S."/>
            <person name="Petersen M."/>
            <person name="Berrin J.G."/>
            <person name="Delaux P.M."/>
            <person name="Dal Grande F."/>
            <person name="Keller J."/>
        </authorList>
    </citation>
    <scope>NUCLEOTIDE SEQUENCE [LARGE SCALE GENOMIC DNA]</scope>
    <source>
        <strain evidence="8 9">SAG 216-7</strain>
    </source>
</reference>